<dbReference type="PRINTS" id="PR00412">
    <property type="entry name" value="EPOXHYDRLASE"/>
</dbReference>
<dbReference type="InterPro" id="IPR000639">
    <property type="entry name" value="Epox_hydrolase-like"/>
</dbReference>
<dbReference type="GO" id="GO:0016787">
    <property type="term" value="F:hydrolase activity"/>
    <property type="evidence" value="ECO:0007669"/>
    <property type="project" value="UniProtKB-KW"/>
</dbReference>
<dbReference type="RefSeq" id="WP_121660607.1">
    <property type="nucleotide sequence ID" value="NZ_BMEK01000004.1"/>
</dbReference>
<dbReference type="PANTHER" id="PTHR43329">
    <property type="entry name" value="EPOXIDE HYDROLASE"/>
    <property type="match status" value="1"/>
</dbReference>
<gene>
    <name evidence="4" type="ORF">D9V28_15455</name>
</gene>
<evidence type="ECO:0000256" key="1">
    <source>
        <dbReference type="ARBA" id="ARBA00022801"/>
    </source>
</evidence>
<evidence type="ECO:0000256" key="2">
    <source>
        <dbReference type="SAM" id="MobiDB-lite"/>
    </source>
</evidence>
<keyword evidence="5" id="KW-1185">Reference proteome</keyword>
<dbReference type="AlphaFoldDB" id="A0A3L7ISH8"/>
<organism evidence="4 5">
    <name type="scientific">Mycetocola zhadangensis</name>
    <dbReference type="NCBI Taxonomy" id="1164595"/>
    <lineage>
        <taxon>Bacteria</taxon>
        <taxon>Bacillati</taxon>
        <taxon>Actinomycetota</taxon>
        <taxon>Actinomycetes</taxon>
        <taxon>Micrococcales</taxon>
        <taxon>Microbacteriaceae</taxon>
        <taxon>Mycetocola</taxon>
    </lineage>
</organism>
<keyword evidence="1 4" id="KW-0378">Hydrolase</keyword>
<feature type="region of interest" description="Disordered" evidence="2">
    <location>
        <begin position="1"/>
        <end position="20"/>
    </location>
</feature>
<sequence length="322" mass="35842">MGTLRPDNEPGSQSSAGSPHAAGLFPHLDGVTHSFLDVAGLRMHVAEAGAGTPLLLLHGFPQHWWGWRRVIPALAENFHVVCPDLRGAGWTDAPRDGYTSDQLVADVLGLLDALHIERTSILGYDWGGHIGFRICLNHPERVSRFMCLGTPHPYPEFHARVLLSMWRLWPMFATATPRLGPRLLGSGHQRLPRSMMTSDTTDPSVWSADDLELFLGRMREPQRAFAGSALYRNFLMKESKRAASGAYRATRLRTPTLSLYGTVLYGNNDPKREHPEILGGYENYAEDFTLEHVPNAGYYIAEEQPQVVIDRAREFFAAGSPS</sequence>
<protein>
    <submittedName>
        <fullName evidence="4">Alpha/beta hydrolase</fullName>
    </submittedName>
</protein>
<dbReference type="PRINTS" id="PR00111">
    <property type="entry name" value="ABHYDROLASE"/>
</dbReference>
<dbReference type="InterPro" id="IPR000073">
    <property type="entry name" value="AB_hydrolase_1"/>
</dbReference>
<evidence type="ECO:0000313" key="4">
    <source>
        <dbReference type="EMBL" id="RLQ81133.1"/>
    </source>
</evidence>
<dbReference type="Pfam" id="PF00561">
    <property type="entry name" value="Abhydrolase_1"/>
    <property type="match status" value="1"/>
</dbReference>
<reference evidence="4 5" key="1">
    <citation type="submission" date="2018-10" db="EMBL/GenBank/DDBJ databases">
        <authorList>
            <person name="Li J."/>
        </authorList>
    </citation>
    <scope>NUCLEOTIDE SEQUENCE [LARGE SCALE GENOMIC DNA]</scope>
    <source>
        <strain evidence="4 5">ZD1-4</strain>
    </source>
</reference>
<evidence type="ECO:0000259" key="3">
    <source>
        <dbReference type="Pfam" id="PF00561"/>
    </source>
</evidence>
<dbReference type="OrthoDB" id="2987348at2"/>
<name>A0A3L7ISH8_9MICO</name>
<feature type="domain" description="AB hydrolase-1" evidence="3">
    <location>
        <begin position="53"/>
        <end position="178"/>
    </location>
</feature>
<dbReference type="EMBL" id="RCWJ01000005">
    <property type="protein sequence ID" value="RLQ81133.1"/>
    <property type="molecule type" value="Genomic_DNA"/>
</dbReference>
<dbReference type="SUPFAM" id="SSF53474">
    <property type="entry name" value="alpha/beta-Hydrolases"/>
    <property type="match status" value="1"/>
</dbReference>
<accession>A0A3L7ISH8</accession>
<dbReference type="InterPro" id="IPR029058">
    <property type="entry name" value="AB_hydrolase_fold"/>
</dbReference>
<comment type="caution">
    <text evidence="4">The sequence shown here is derived from an EMBL/GenBank/DDBJ whole genome shotgun (WGS) entry which is preliminary data.</text>
</comment>
<evidence type="ECO:0000313" key="5">
    <source>
        <dbReference type="Proteomes" id="UP000282460"/>
    </source>
</evidence>
<dbReference type="Proteomes" id="UP000282460">
    <property type="component" value="Unassembled WGS sequence"/>
</dbReference>
<dbReference type="Gene3D" id="3.40.50.1820">
    <property type="entry name" value="alpha/beta hydrolase"/>
    <property type="match status" value="1"/>
</dbReference>
<proteinExistence type="predicted"/>